<dbReference type="InterPro" id="IPR005838">
    <property type="entry name" value="T3SS_IM_P"/>
</dbReference>
<keyword evidence="5" id="KW-1133">Transmembrane helix</keyword>
<comment type="similarity">
    <text evidence="2">Belongs to the FliP/MopC/SpaP family.</text>
</comment>
<keyword evidence="3" id="KW-1003">Cell membrane</keyword>
<proteinExistence type="inferred from homology"/>
<evidence type="ECO:0000256" key="3">
    <source>
        <dbReference type="ARBA" id="ARBA00022475"/>
    </source>
</evidence>
<keyword evidence="4" id="KW-0812">Transmembrane</keyword>
<evidence type="ECO:0000256" key="6">
    <source>
        <dbReference type="ARBA" id="ARBA00023136"/>
    </source>
</evidence>
<reference evidence="7 8" key="1">
    <citation type="submission" date="2023-08" db="EMBL/GenBank/DDBJ databases">
        <title>Genomic and mutational analysis of Pseudomonas syringae pv. tagetis EB037 pathogenicity on sunflower.</title>
        <authorList>
            <person name="Maul J.E."/>
        </authorList>
    </citation>
    <scope>NUCLEOTIDE SEQUENCE [LARGE SCALE GENOMIC DNA]</scope>
    <source>
        <strain evidence="7 8">EB037_T1</strain>
    </source>
</reference>
<evidence type="ECO:0000256" key="5">
    <source>
        <dbReference type="ARBA" id="ARBA00022989"/>
    </source>
</evidence>
<keyword evidence="7" id="KW-0969">Cilium</keyword>
<keyword evidence="6" id="KW-0472">Membrane</keyword>
<dbReference type="PRINTS" id="PR01302">
    <property type="entry name" value="TYPE3IMPPROT"/>
</dbReference>
<evidence type="ECO:0000256" key="4">
    <source>
        <dbReference type="ARBA" id="ARBA00022692"/>
    </source>
</evidence>
<keyword evidence="7" id="KW-0282">Flagellum</keyword>
<comment type="subcellular location">
    <subcellularLocation>
        <location evidence="1">Cell membrane</location>
        <topology evidence="1">Multi-pass membrane protein</topology>
    </subcellularLocation>
</comment>
<organism evidence="7 8">
    <name type="scientific">Pseudomonas syringae pv. tagetis</name>
    <dbReference type="NCBI Taxonomy" id="129140"/>
    <lineage>
        <taxon>Bacteria</taxon>
        <taxon>Pseudomonadati</taxon>
        <taxon>Pseudomonadota</taxon>
        <taxon>Gammaproteobacteria</taxon>
        <taxon>Pseudomonadales</taxon>
        <taxon>Pseudomonadaceae</taxon>
        <taxon>Pseudomonas</taxon>
    </lineage>
</organism>
<dbReference type="Pfam" id="PF00813">
    <property type="entry name" value="FliP"/>
    <property type="match status" value="1"/>
</dbReference>
<keyword evidence="7" id="KW-0966">Cell projection</keyword>
<feature type="non-terminal residue" evidence="7">
    <location>
        <position position="1"/>
    </location>
</feature>
<evidence type="ECO:0000256" key="1">
    <source>
        <dbReference type="ARBA" id="ARBA00004651"/>
    </source>
</evidence>
<dbReference type="PANTHER" id="PTHR30587">
    <property type="entry name" value="FLAGELLAR BIOSYNTHETIC PROTEIN FLIP"/>
    <property type="match status" value="1"/>
</dbReference>
<keyword evidence="8" id="KW-1185">Reference proteome</keyword>
<accession>A0ABW7NW85</accession>
<dbReference type="EMBL" id="JAVCQK010000450">
    <property type="protein sequence ID" value="MFH7519157.1"/>
    <property type="molecule type" value="Genomic_DNA"/>
</dbReference>
<sequence length="83" mass="9262">HIILAQTRPSDLELIMRLSNRTDIPTPDDAPPTNLVPAFVISQLKTAYQNGLMIFNPILINDLVQPSEQKAMRINNISPLIIS</sequence>
<evidence type="ECO:0000313" key="8">
    <source>
        <dbReference type="Proteomes" id="UP001610657"/>
    </source>
</evidence>
<evidence type="ECO:0000313" key="7">
    <source>
        <dbReference type="EMBL" id="MFH7519157.1"/>
    </source>
</evidence>
<feature type="non-terminal residue" evidence="7">
    <location>
        <position position="83"/>
    </location>
</feature>
<gene>
    <name evidence="7" type="ORF">RA271_28975</name>
</gene>
<dbReference type="PANTHER" id="PTHR30587:SF0">
    <property type="entry name" value="FLAGELLAR BIOSYNTHETIC PROTEIN FLIP"/>
    <property type="match status" value="1"/>
</dbReference>
<evidence type="ECO:0000256" key="2">
    <source>
        <dbReference type="ARBA" id="ARBA00006257"/>
    </source>
</evidence>
<dbReference type="Proteomes" id="UP001610657">
    <property type="component" value="Unassembled WGS sequence"/>
</dbReference>
<protein>
    <submittedName>
        <fullName evidence="7">Flagellar biosynthetic protein FliP</fullName>
    </submittedName>
</protein>
<comment type="caution">
    <text evidence="7">The sequence shown here is derived from an EMBL/GenBank/DDBJ whole genome shotgun (WGS) entry which is preliminary data.</text>
</comment>
<name>A0ABW7NW85_9PSED</name>